<dbReference type="Gene3D" id="1.10.30.10">
    <property type="entry name" value="High mobility group box domain"/>
    <property type="match status" value="1"/>
</dbReference>
<evidence type="ECO:0000313" key="5">
    <source>
        <dbReference type="Proteomes" id="UP000059188"/>
    </source>
</evidence>
<dbReference type="InterPro" id="IPR009071">
    <property type="entry name" value="HMG_box_dom"/>
</dbReference>
<feature type="compositionally biased region" description="Polar residues" evidence="2">
    <location>
        <begin position="396"/>
        <end position="409"/>
    </location>
</feature>
<dbReference type="Proteomes" id="UP000059188">
    <property type="component" value="Unassembled WGS sequence"/>
</dbReference>
<dbReference type="PROSITE" id="PS50118">
    <property type="entry name" value="HMG_BOX_2"/>
    <property type="match status" value="1"/>
</dbReference>
<proteinExistence type="predicted"/>
<dbReference type="InterPro" id="IPR036910">
    <property type="entry name" value="HMG_box_dom_sf"/>
</dbReference>
<keyword evidence="5" id="KW-1185">Reference proteome</keyword>
<reference evidence="4 5" key="1">
    <citation type="submission" date="2014-11" db="EMBL/GenBank/DDBJ databases">
        <authorList>
            <person name="Wibberg Daniel"/>
        </authorList>
    </citation>
    <scope>NUCLEOTIDE SEQUENCE [LARGE SCALE GENOMIC DNA]</scope>
    <source>
        <strain evidence="4">Rhizoctonia solani AG1-IB 7/3/14</strain>
    </source>
</reference>
<evidence type="ECO:0000259" key="3">
    <source>
        <dbReference type="PROSITE" id="PS50118"/>
    </source>
</evidence>
<dbReference type="GO" id="GO:0003677">
    <property type="term" value="F:DNA binding"/>
    <property type="evidence" value="ECO:0007669"/>
    <property type="project" value="UniProtKB-UniRule"/>
</dbReference>
<keyword evidence="1" id="KW-0238">DNA-binding</keyword>
<feature type="region of interest" description="Disordered" evidence="2">
    <location>
        <begin position="183"/>
        <end position="211"/>
    </location>
</feature>
<feature type="DNA-binding region" description="HMG box" evidence="1">
    <location>
        <begin position="42"/>
        <end position="109"/>
    </location>
</feature>
<protein>
    <recommendedName>
        <fullName evidence="3">HMG box domain-containing protein</fullName>
    </recommendedName>
</protein>
<dbReference type="SUPFAM" id="SSF47095">
    <property type="entry name" value="HMG-box"/>
    <property type="match status" value="1"/>
</dbReference>
<organism evidence="4 5">
    <name type="scientific">Thanatephorus cucumeris (strain AG1-IB / isolate 7/3/14)</name>
    <name type="common">Lettuce bottom rot fungus</name>
    <name type="synonym">Rhizoctonia solani</name>
    <dbReference type="NCBI Taxonomy" id="1108050"/>
    <lineage>
        <taxon>Eukaryota</taxon>
        <taxon>Fungi</taxon>
        <taxon>Dikarya</taxon>
        <taxon>Basidiomycota</taxon>
        <taxon>Agaricomycotina</taxon>
        <taxon>Agaricomycetes</taxon>
        <taxon>Cantharellales</taxon>
        <taxon>Ceratobasidiaceae</taxon>
        <taxon>Rhizoctonia</taxon>
        <taxon>Rhizoctonia solani AG-1</taxon>
    </lineage>
</organism>
<evidence type="ECO:0000256" key="2">
    <source>
        <dbReference type="SAM" id="MobiDB-lite"/>
    </source>
</evidence>
<gene>
    <name evidence="4" type="ORF">RSOLAG1IB_06844</name>
</gene>
<evidence type="ECO:0000256" key="1">
    <source>
        <dbReference type="PROSITE-ProRule" id="PRU00267"/>
    </source>
</evidence>
<dbReference type="SMART" id="SM00398">
    <property type="entry name" value="HMG"/>
    <property type="match status" value="1"/>
</dbReference>
<dbReference type="OrthoDB" id="6247875at2759"/>
<feature type="domain" description="HMG box" evidence="3">
    <location>
        <begin position="42"/>
        <end position="109"/>
    </location>
</feature>
<dbReference type="EMBL" id="LN679114">
    <property type="protein sequence ID" value="CEL54133.1"/>
    <property type="molecule type" value="Genomic_DNA"/>
</dbReference>
<dbReference type="GO" id="GO:0005634">
    <property type="term" value="C:nucleus"/>
    <property type="evidence" value="ECO:0007669"/>
    <property type="project" value="UniProtKB-UniRule"/>
</dbReference>
<dbReference type="AlphaFoldDB" id="A0A0B7FD93"/>
<accession>A0A0B7FD93</accession>
<feature type="region of interest" description="Disordered" evidence="2">
    <location>
        <begin position="343"/>
        <end position="409"/>
    </location>
</feature>
<evidence type="ECO:0000313" key="4">
    <source>
        <dbReference type="EMBL" id="CEL54133.1"/>
    </source>
</evidence>
<sequence length="409" mass="46992">MPIFNDEDSLREFPNFQVLSRRIQSIVLQMLRDDRLNAHGGIKRPPNAWLIFRSDMMATNPEMRSMSQATATVQCRSRWVATTARERAKLQARAKRAHDELYQYFPDYTYKPMSKENRAKWKRLDVHQRKEFWISSAAHIAEQIANPSKQWNGFLTLDKWEAEQRRILSTSIENPKIYAGAPSPINDTLSRSRPYSKKISPSTEKHVQEQAPAPRIDVTNAIPPGPLKNVLVRIDPGSNSQRRRLVLSMFQLKSKVVWVSEVVDNRVPDHVFKKFSDPSGPSENSPGHIVLRDYKDPWIPEARNENGEPFYPEIKSLSEYYKYMDAYHSSQEDGSDFIWPLPNRSCSSRSPHPRSKPRVSLRIASTKAVALKSNPRRRKNLSLKTKTSPVEMPNNRLASDSDSDSVANP</sequence>
<keyword evidence="1" id="KW-0539">Nucleus</keyword>
<name>A0A0B7FD93_THACB</name>